<name>A0A7V5UF85_CALAY</name>
<dbReference type="SUPFAM" id="SSF52833">
    <property type="entry name" value="Thioredoxin-like"/>
    <property type="match status" value="1"/>
</dbReference>
<feature type="transmembrane region" description="Helical" evidence="7">
    <location>
        <begin position="558"/>
        <end position="578"/>
    </location>
</feature>
<dbReference type="GO" id="GO:0017004">
    <property type="term" value="P:cytochrome complex assembly"/>
    <property type="evidence" value="ECO:0007669"/>
    <property type="project" value="UniProtKB-KW"/>
</dbReference>
<dbReference type="CDD" id="cd02953">
    <property type="entry name" value="DsbDgamma"/>
    <property type="match status" value="1"/>
</dbReference>
<evidence type="ECO:0000256" key="2">
    <source>
        <dbReference type="ARBA" id="ARBA00022475"/>
    </source>
</evidence>
<protein>
    <submittedName>
        <fullName evidence="9">Thiol:disulfide interchange protein</fullName>
    </submittedName>
</protein>
<keyword evidence="4" id="KW-0201">Cytochrome c-type biogenesis</keyword>
<evidence type="ECO:0000256" key="3">
    <source>
        <dbReference type="ARBA" id="ARBA00022692"/>
    </source>
</evidence>
<feature type="transmembrane region" description="Helical" evidence="7">
    <location>
        <begin position="349"/>
        <end position="369"/>
    </location>
</feature>
<comment type="caution">
    <text evidence="9">The sequence shown here is derived from an EMBL/GenBank/DDBJ whole genome shotgun (WGS) entry which is preliminary data.</text>
</comment>
<feature type="transmembrane region" description="Helical" evidence="7">
    <location>
        <begin position="389"/>
        <end position="410"/>
    </location>
</feature>
<feature type="transmembrane region" description="Helical" evidence="7">
    <location>
        <begin position="422"/>
        <end position="447"/>
    </location>
</feature>
<reference evidence="9" key="1">
    <citation type="journal article" date="2020" name="mSystems">
        <title>Genome- and Community-Level Interaction Insights into Carbon Utilization and Element Cycling Functions of Hydrothermarchaeota in Hydrothermal Sediment.</title>
        <authorList>
            <person name="Zhou Z."/>
            <person name="Liu Y."/>
            <person name="Xu W."/>
            <person name="Pan J."/>
            <person name="Luo Z.H."/>
            <person name="Li M."/>
        </authorList>
    </citation>
    <scope>NUCLEOTIDE SEQUENCE [LARGE SCALE GENOMIC DNA]</scope>
    <source>
        <strain evidence="9">HyVt-527</strain>
    </source>
</reference>
<evidence type="ECO:0000256" key="5">
    <source>
        <dbReference type="ARBA" id="ARBA00022989"/>
    </source>
</evidence>
<keyword evidence="2" id="KW-1003">Cell membrane</keyword>
<evidence type="ECO:0000256" key="1">
    <source>
        <dbReference type="ARBA" id="ARBA00004651"/>
    </source>
</evidence>
<evidence type="ECO:0000313" key="9">
    <source>
        <dbReference type="EMBL" id="HHJ53085.1"/>
    </source>
</evidence>
<dbReference type="Gene3D" id="3.40.30.10">
    <property type="entry name" value="Glutaredoxin"/>
    <property type="match status" value="1"/>
</dbReference>
<comment type="subcellular location">
    <subcellularLocation>
        <location evidence="1">Cell membrane</location>
        <topology evidence="1">Multi-pass membrane protein</topology>
    </subcellularLocation>
</comment>
<evidence type="ECO:0000256" key="7">
    <source>
        <dbReference type="SAM" id="Phobius"/>
    </source>
</evidence>
<dbReference type="InterPro" id="IPR035671">
    <property type="entry name" value="DsbD_gamma"/>
</dbReference>
<dbReference type="Proteomes" id="UP000886124">
    <property type="component" value="Unassembled WGS sequence"/>
</dbReference>
<dbReference type="InterPro" id="IPR013766">
    <property type="entry name" value="Thioredoxin_domain"/>
</dbReference>
<evidence type="ECO:0000256" key="6">
    <source>
        <dbReference type="ARBA" id="ARBA00023136"/>
    </source>
</evidence>
<feature type="transmembrane region" description="Helical" evidence="7">
    <location>
        <begin position="527"/>
        <end position="546"/>
    </location>
</feature>
<organism evidence="9">
    <name type="scientific">Caldithrix abyssi</name>
    <dbReference type="NCBI Taxonomy" id="187145"/>
    <lineage>
        <taxon>Bacteria</taxon>
        <taxon>Pseudomonadati</taxon>
        <taxon>Calditrichota</taxon>
        <taxon>Calditrichia</taxon>
        <taxon>Calditrichales</taxon>
        <taxon>Calditrichaceae</taxon>
        <taxon>Caldithrix</taxon>
    </lineage>
</organism>
<sequence>MLLARIRKNLVFGLILSALLFGQTAFAQFGGGPSHVKARLLSEVASVQPGGDFWLAVELKMDPHWHIYWKNVGDTGLETDFEWQLPDGFEAGDLQWPYPERIVEDPLVVYGYHNTQYFLLPVHVSKQVKPGATADIKVKVSWLVCEASCVPGDVTVALRLPVKNEPPQAIAANAELFARARSRIPLKDSGWNFQAKVEDKNLIIQATPPEWFRGEFKEISFFPYKSDYVKYNEEQKLTRKGKSYRLTVPLISEGLVMPDTVQGVLVSDYGWRGQNSEKAAEIRVVPTQKLVAATGGSTLSSVWLAILFAFVGGIILNLMPCVLPVLSIKIMSFVKQAHDEHTQPWKHGLTFTLGVLVSFWFLAGLLLIFKASGAHLGWGFQLQSPVFLIVLSAFIFLFGLSMLGVFEIGASLTTVGGVAQKYSGLTSSFVSGIIATVVATPCTAPFMGPALGYALTQPAWVALLVFTFLGLGMAFPFFLLSSIPKLLKYVPKPGRWMESLEQFMGFLLVGTVVWLLWVLGIQVGANALVLVIGALFVTAMGAWVYGRWGNLAMPKKTRVIAWIVALILVVGANGYVLANIDTFAVKTAQTNSQGEEGIVWQPFSEQKVADLTAQGKPVFVDFTAAWCLSCQVNEQVAFGSEEVQKKFKELGLTALRADWTSRDETIAKALAKFGRNSVPLYVLYSGKPGAQPVILPEIITPGIVLDALKTLD</sequence>
<evidence type="ECO:0000256" key="4">
    <source>
        <dbReference type="ARBA" id="ARBA00022748"/>
    </source>
</evidence>
<dbReference type="GO" id="GO:0015035">
    <property type="term" value="F:protein-disulfide reductase activity"/>
    <property type="evidence" value="ECO:0007669"/>
    <property type="project" value="TreeGrafter"/>
</dbReference>
<gene>
    <name evidence="9" type="ORF">ENJ89_07810</name>
</gene>
<keyword evidence="3 7" id="KW-0812">Transmembrane</keyword>
<dbReference type="Pfam" id="PF11412">
    <property type="entry name" value="DsbD_N"/>
    <property type="match status" value="1"/>
</dbReference>
<proteinExistence type="predicted"/>
<dbReference type="AlphaFoldDB" id="A0A7V5UF85"/>
<dbReference type="GO" id="GO:0005886">
    <property type="term" value="C:plasma membrane"/>
    <property type="evidence" value="ECO:0007669"/>
    <property type="project" value="UniProtKB-SubCell"/>
</dbReference>
<dbReference type="InterPro" id="IPR036249">
    <property type="entry name" value="Thioredoxin-like_sf"/>
</dbReference>
<keyword evidence="6 7" id="KW-0472">Membrane</keyword>
<dbReference type="GO" id="GO:0045454">
    <property type="term" value="P:cell redox homeostasis"/>
    <property type="evidence" value="ECO:0007669"/>
    <property type="project" value="TreeGrafter"/>
</dbReference>
<feature type="domain" description="Thioredoxin" evidence="8">
    <location>
        <begin position="577"/>
        <end position="712"/>
    </location>
</feature>
<dbReference type="PROSITE" id="PS51352">
    <property type="entry name" value="THIOREDOXIN_2"/>
    <property type="match status" value="1"/>
</dbReference>
<feature type="transmembrane region" description="Helical" evidence="7">
    <location>
        <begin position="503"/>
        <end position="521"/>
    </location>
</feature>
<feature type="transmembrane region" description="Helical" evidence="7">
    <location>
        <begin position="302"/>
        <end position="328"/>
    </location>
</feature>
<dbReference type="Pfam" id="PF02683">
    <property type="entry name" value="DsbD_TM"/>
    <property type="match status" value="1"/>
</dbReference>
<dbReference type="PANTHER" id="PTHR32234">
    <property type="entry name" value="THIOL:DISULFIDE INTERCHANGE PROTEIN DSBD"/>
    <property type="match status" value="1"/>
</dbReference>
<dbReference type="InterPro" id="IPR028250">
    <property type="entry name" value="DsbDN"/>
</dbReference>
<accession>A0A7V5UF85</accession>
<keyword evidence="5 7" id="KW-1133">Transmembrane helix</keyword>
<feature type="transmembrane region" description="Helical" evidence="7">
    <location>
        <begin position="459"/>
        <end position="483"/>
    </location>
</feature>
<evidence type="ECO:0000259" key="8">
    <source>
        <dbReference type="PROSITE" id="PS51352"/>
    </source>
</evidence>
<dbReference type="PANTHER" id="PTHR32234:SF3">
    <property type="entry name" value="SUPPRESSION OF COPPER SENSITIVITY PROTEIN"/>
    <property type="match status" value="1"/>
</dbReference>
<dbReference type="Pfam" id="PF13899">
    <property type="entry name" value="Thioredoxin_7"/>
    <property type="match status" value="1"/>
</dbReference>
<dbReference type="InterPro" id="IPR003834">
    <property type="entry name" value="Cyt_c_assmbl_TM_dom"/>
</dbReference>
<dbReference type="EMBL" id="DROD01000506">
    <property type="protein sequence ID" value="HHJ53085.1"/>
    <property type="molecule type" value="Genomic_DNA"/>
</dbReference>